<evidence type="ECO:0000256" key="1">
    <source>
        <dbReference type="ARBA" id="ARBA00022801"/>
    </source>
</evidence>
<dbReference type="SUPFAM" id="SSF53474">
    <property type="entry name" value="alpha/beta-Hydrolases"/>
    <property type="match status" value="1"/>
</dbReference>
<accession>A0A6J6VLU7</accession>
<dbReference type="InterPro" id="IPR029058">
    <property type="entry name" value="AB_hydrolase_fold"/>
</dbReference>
<dbReference type="GO" id="GO:0016787">
    <property type="term" value="F:hydrolase activity"/>
    <property type="evidence" value="ECO:0007669"/>
    <property type="project" value="UniProtKB-KW"/>
</dbReference>
<organism evidence="3">
    <name type="scientific">freshwater metagenome</name>
    <dbReference type="NCBI Taxonomy" id="449393"/>
    <lineage>
        <taxon>unclassified sequences</taxon>
        <taxon>metagenomes</taxon>
        <taxon>ecological metagenomes</taxon>
    </lineage>
</organism>
<gene>
    <name evidence="3" type="ORF">UFOPK2928_00180</name>
</gene>
<dbReference type="InterPro" id="IPR050300">
    <property type="entry name" value="GDXG_lipolytic_enzyme"/>
</dbReference>
<name>A0A6J6VLU7_9ZZZZ</name>
<reference evidence="3" key="1">
    <citation type="submission" date="2020-05" db="EMBL/GenBank/DDBJ databases">
        <authorList>
            <person name="Chiriac C."/>
            <person name="Salcher M."/>
            <person name="Ghai R."/>
            <person name="Kavagutti S V."/>
        </authorList>
    </citation>
    <scope>NUCLEOTIDE SEQUENCE</scope>
</reference>
<dbReference type="AlphaFoldDB" id="A0A6J6VLU7"/>
<evidence type="ECO:0000313" key="3">
    <source>
        <dbReference type="EMBL" id="CAB4771417.1"/>
    </source>
</evidence>
<feature type="domain" description="Alpha/beta hydrolase fold-3" evidence="2">
    <location>
        <begin position="110"/>
        <end position="312"/>
    </location>
</feature>
<dbReference type="EMBL" id="CAEZZY010000009">
    <property type="protein sequence ID" value="CAB4771417.1"/>
    <property type="molecule type" value="Genomic_DNA"/>
</dbReference>
<dbReference type="InterPro" id="IPR013094">
    <property type="entry name" value="AB_hydrolase_3"/>
</dbReference>
<sequence>MILSRIIGFRGYIWLWLGGYVSASEDKIDPDSLAALKKLLLQFPGGINAIGDLSKRRLALNSITKKITEIEHSDIEVRDFLVPSSNQDRNIALRAYSAKNGRDNELKPCLFYVHGGGMIMGDLETGNLQCLSFASRFNLIVIAIDYRKSPEFPYPAAINDCFDGITWIASNCELFDIDPTNIGIYGSSAGGGLALGTALKIRDAGLAILKYMLPIYPMIDNSNSSASSLEITNLGIWDRDTNLAAWNWYLNGAIADEYAAPARAEDLSKLPPCYSDVGNFDLFRDENSLFFERLAMAGVPTEFKVFPGAFHGSENLAPESALSKEIWENRFRALQRFIEQ</sequence>
<dbReference type="Gene3D" id="3.40.50.1820">
    <property type="entry name" value="alpha/beta hydrolase"/>
    <property type="match status" value="1"/>
</dbReference>
<keyword evidence="1" id="KW-0378">Hydrolase</keyword>
<proteinExistence type="predicted"/>
<dbReference type="PANTHER" id="PTHR48081:SF8">
    <property type="entry name" value="ALPHA_BETA HYDROLASE FOLD-3 DOMAIN-CONTAINING PROTEIN-RELATED"/>
    <property type="match status" value="1"/>
</dbReference>
<protein>
    <submittedName>
        <fullName evidence="3">Unannotated protein</fullName>
    </submittedName>
</protein>
<dbReference type="PANTHER" id="PTHR48081">
    <property type="entry name" value="AB HYDROLASE SUPERFAMILY PROTEIN C4A8.06C"/>
    <property type="match status" value="1"/>
</dbReference>
<dbReference type="Pfam" id="PF07859">
    <property type="entry name" value="Abhydrolase_3"/>
    <property type="match status" value="1"/>
</dbReference>
<evidence type="ECO:0000259" key="2">
    <source>
        <dbReference type="Pfam" id="PF07859"/>
    </source>
</evidence>